<gene>
    <name evidence="2" type="ordered locus">Thal_0481</name>
</gene>
<dbReference type="AlphaFoldDB" id="D3SPM8"/>
<dbReference type="KEGG" id="tal:Thal_0481"/>
<accession>D3SPM8</accession>
<reference evidence="3" key="1">
    <citation type="journal article" date="2010" name="Stand. Genomic Sci.">
        <title>Complete genome sequence of Thermocrinis albus type strain (HI 11/12T).</title>
        <authorList>
            <person name="Wirth R."/>
            <person name="Sikorski J."/>
            <person name="Brambilla E."/>
            <person name="Misra M."/>
            <person name="Lapidus A."/>
            <person name="Copeland A."/>
            <person name="Nolan M."/>
            <person name="Lucas S."/>
            <person name="Chen F."/>
            <person name="Tice H."/>
            <person name="Cheng J.F."/>
            <person name="Han C."/>
            <person name="Detter J.C."/>
            <person name="Tapia R."/>
            <person name="Bruce D."/>
            <person name="Goodwin L."/>
            <person name="Pitluck S."/>
            <person name="Pati A."/>
            <person name="Anderson I."/>
            <person name="Ivanova N."/>
            <person name="Mavromatis K."/>
            <person name="Mikhailova N."/>
            <person name="Chen A."/>
            <person name="Palaniappan K."/>
            <person name="Bilek Y."/>
            <person name="Hader T."/>
            <person name="Land M."/>
            <person name="Hauser L."/>
            <person name="Chang Y.J."/>
            <person name="Jeffries C.D."/>
            <person name="Tindall B.J."/>
            <person name="Rohde M."/>
            <person name="Goker M."/>
            <person name="Bristow J."/>
            <person name="Eisen J.A."/>
            <person name="Markowitz V."/>
            <person name="Hugenholtz P."/>
            <person name="Kyrpides N.C."/>
            <person name="Klenk H.P."/>
        </authorList>
    </citation>
    <scope>NUCLEOTIDE SEQUENCE [LARGE SCALE GENOMIC DNA]</scope>
    <source>
        <strain evidence="3">DSM 14484 / JCM 11386 / HI 11/12</strain>
    </source>
</reference>
<evidence type="ECO:0000313" key="2">
    <source>
        <dbReference type="EMBL" id="ADC89115.1"/>
    </source>
</evidence>
<organism evidence="2 3">
    <name type="scientific">Thermocrinis albus (strain DSM 14484 / JCM 11386 / HI 11/12)</name>
    <dbReference type="NCBI Taxonomy" id="638303"/>
    <lineage>
        <taxon>Bacteria</taxon>
        <taxon>Pseudomonadati</taxon>
        <taxon>Aquificota</taxon>
        <taxon>Aquificia</taxon>
        <taxon>Aquificales</taxon>
        <taxon>Aquificaceae</taxon>
        <taxon>Thermocrinis</taxon>
    </lineage>
</organism>
<proteinExistence type="predicted"/>
<name>D3SPM8_THEAH</name>
<evidence type="ECO:0000256" key="1">
    <source>
        <dbReference type="SAM" id="Phobius"/>
    </source>
</evidence>
<feature type="transmembrane region" description="Helical" evidence="1">
    <location>
        <begin position="14"/>
        <end position="33"/>
    </location>
</feature>
<evidence type="ECO:0000313" key="3">
    <source>
        <dbReference type="Proteomes" id="UP000002043"/>
    </source>
</evidence>
<keyword evidence="1" id="KW-0472">Membrane</keyword>
<dbReference type="Proteomes" id="UP000002043">
    <property type="component" value="Chromosome"/>
</dbReference>
<protein>
    <submittedName>
        <fullName evidence="2">Uncharacterized protein</fullName>
    </submittedName>
</protein>
<keyword evidence="3" id="KW-1185">Reference proteome</keyword>
<keyword evidence="1" id="KW-0812">Transmembrane</keyword>
<dbReference type="RefSeq" id="WP_012991522.1">
    <property type="nucleotide sequence ID" value="NC_013894.1"/>
</dbReference>
<feature type="transmembrane region" description="Helical" evidence="1">
    <location>
        <begin position="39"/>
        <end position="57"/>
    </location>
</feature>
<sequence length="70" mass="7808">MELLYRIGKRSRKLLLLSSPIRIVFFGGILFLLPSKDVLDTLTVVLGFALGHGLWVFHRGARDGNSVETP</sequence>
<dbReference type="EMBL" id="CP001931">
    <property type="protein sequence ID" value="ADC89115.1"/>
    <property type="molecule type" value="Genomic_DNA"/>
</dbReference>
<keyword evidence="1" id="KW-1133">Transmembrane helix</keyword>
<dbReference type="HOGENOM" id="CLU_2756493_0_0_0"/>
<dbReference type="STRING" id="638303.Thal_0481"/>